<accession>A0A2K9LT46</accession>
<gene>
    <name evidence="1" type="primary">Cap</name>
</gene>
<proteinExistence type="predicted"/>
<sequence>MPRGKIIIRKKRSYRRKPVRFVKKRAPAMSRIRTLRSKTPIGADRYMTKIVYDNQTRVNLSTPASNQFTNYDWNWNCLHNVDPAVPGTQENFPGLTAIAQQYGSYRVLGCKYRVNFQYASTSLAGAQNAPLVVGVQFQSAQGTPPTTYQQCRAMIGQPYTKFKTVSTYSPQSATLTGYLSAKKLFGSRMADYSDQLQSAFGSNPSLKLVLNTFAFDQSGFYAAAPVGATLAVGIMVRLTLYVEAYDRLTQFS</sequence>
<name>A0A2K9LT46_9VIRU</name>
<dbReference type="EMBL" id="KY487892">
    <property type="protein sequence ID" value="AUM61851.1"/>
    <property type="molecule type" value="Genomic_DNA"/>
</dbReference>
<organism evidence="1">
    <name type="scientific">uncultured virus</name>
    <dbReference type="NCBI Taxonomy" id="340016"/>
    <lineage>
        <taxon>Viruses</taxon>
        <taxon>environmental samples</taxon>
    </lineage>
</organism>
<protein>
    <submittedName>
        <fullName evidence="1">Capsid</fullName>
    </submittedName>
</protein>
<reference evidence="1" key="1">
    <citation type="submission" date="2017-01" db="EMBL/GenBank/DDBJ databases">
        <title>High-throughput sequencing uncovers low homogeneity in the biogeography of single-stranded DNA viruses.</title>
        <authorList>
            <person name="Pearson V.M."/>
            <person name="Rokyta D.R."/>
        </authorList>
    </citation>
    <scope>NUCLEOTIDE SEQUENCE</scope>
</reference>
<dbReference type="Gene3D" id="2.60.120.20">
    <property type="match status" value="1"/>
</dbReference>
<evidence type="ECO:0000313" key="1">
    <source>
        <dbReference type="EMBL" id="AUM61851.1"/>
    </source>
</evidence>
<dbReference type="InterPro" id="IPR029053">
    <property type="entry name" value="Viral_coat"/>
</dbReference>